<dbReference type="AlphaFoldDB" id="A0A2I0U5L7"/>
<proteinExistence type="predicted"/>
<name>A0A2I0U5L7_LIMLA</name>
<organism evidence="2 3">
    <name type="scientific">Limosa lapponica baueri</name>
    <dbReference type="NCBI Taxonomy" id="1758121"/>
    <lineage>
        <taxon>Eukaryota</taxon>
        <taxon>Metazoa</taxon>
        <taxon>Chordata</taxon>
        <taxon>Craniata</taxon>
        <taxon>Vertebrata</taxon>
        <taxon>Euteleostomi</taxon>
        <taxon>Archelosauria</taxon>
        <taxon>Archosauria</taxon>
        <taxon>Dinosauria</taxon>
        <taxon>Saurischia</taxon>
        <taxon>Theropoda</taxon>
        <taxon>Coelurosauria</taxon>
        <taxon>Aves</taxon>
        <taxon>Neognathae</taxon>
        <taxon>Neoaves</taxon>
        <taxon>Charadriiformes</taxon>
        <taxon>Scolopacidae</taxon>
        <taxon>Limosa</taxon>
    </lineage>
</organism>
<protein>
    <submittedName>
        <fullName evidence="2">Uncharacterized protein</fullName>
    </submittedName>
</protein>
<evidence type="ECO:0000256" key="1">
    <source>
        <dbReference type="SAM" id="MobiDB-lite"/>
    </source>
</evidence>
<reference evidence="3" key="1">
    <citation type="submission" date="2017-11" db="EMBL/GenBank/DDBJ databases">
        <authorList>
            <person name="Lima N.C."/>
            <person name="Parody-Merino A.M."/>
            <person name="Battley P.F."/>
            <person name="Fidler A.E."/>
            <person name="Prosdocimi F."/>
        </authorList>
    </citation>
    <scope>NUCLEOTIDE SEQUENCE [LARGE SCALE GENOMIC DNA]</scope>
</reference>
<dbReference type="Proteomes" id="UP000233556">
    <property type="component" value="Unassembled WGS sequence"/>
</dbReference>
<gene>
    <name evidence="2" type="ORF">llap_8332</name>
</gene>
<feature type="region of interest" description="Disordered" evidence="1">
    <location>
        <begin position="1"/>
        <end position="20"/>
    </location>
</feature>
<reference evidence="3" key="2">
    <citation type="submission" date="2017-12" db="EMBL/GenBank/DDBJ databases">
        <title>Genome sequence of the Bar-tailed Godwit (Limosa lapponica baueri).</title>
        <authorList>
            <person name="Lima N.C.B."/>
            <person name="Parody-Merino A.M."/>
            <person name="Battley P.F."/>
            <person name="Fidler A.E."/>
            <person name="Prosdocimi F."/>
        </authorList>
    </citation>
    <scope>NUCLEOTIDE SEQUENCE [LARGE SCALE GENOMIC DNA]</scope>
</reference>
<evidence type="ECO:0000313" key="2">
    <source>
        <dbReference type="EMBL" id="PKU41358.1"/>
    </source>
</evidence>
<keyword evidence="3" id="KW-1185">Reference proteome</keyword>
<accession>A0A2I0U5L7</accession>
<dbReference type="EMBL" id="KZ506129">
    <property type="protein sequence ID" value="PKU41358.1"/>
    <property type="molecule type" value="Genomic_DNA"/>
</dbReference>
<evidence type="ECO:0000313" key="3">
    <source>
        <dbReference type="Proteomes" id="UP000233556"/>
    </source>
</evidence>
<sequence>MEKQDQQVQLGGCSEPPSAGTGLPLAKLEVELTSEAQLTLNPRIKTLLGSFFFLLALVFDPYRSSLVSRRILDASKELCSPSFPAICHPGVSWPQNSRSDFTLIKLQSIKGEAGEKVGGRMKDYDIRSVVFPTRNEGPRIDIQWVIAELRSLKYYWEACLFGEGAYVYVRPLQGVLAFLILSLKLEKTFDIVLE</sequence>